<protein>
    <submittedName>
        <fullName evidence="2">Uncharacterized protein</fullName>
    </submittedName>
</protein>
<dbReference type="AlphaFoldDB" id="A0A1Q9DTN3"/>
<feature type="region of interest" description="Disordered" evidence="1">
    <location>
        <begin position="65"/>
        <end position="103"/>
    </location>
</feature>
<gene>
    <name evidence="2" type="ORF">AK812_SmicGene18994</name>
</gene>
<name>A0A1Q9DTN3_SYMMI</name>
<feature type="compositionally biased region" description="Gly residues" evidence="1">
    <location>
        <begin position="141"/>
        <end position="154"/>
    </location>
</feature>
<dbReference type="EMBL" id="LSRX01000392">
    <property type="protein sequence ID" value="OLP98535.1"/>
    <property type="molecule type" value="Genomic_DNA"/>
</dbReference>
<keyword evidence="3" id="KW-1185">Reference proteome</keyword>
<accession>A0A1Q9DTN3</accession>
<comment type="caution">
    <text evidence="2">The sequence shown here is derived from an EMBL/GenBank/DDBJ whole genome shotgun (WGS) entry which is preliminary data.</text>
</comment>
<evidence type="ECO:0000313" key="3">
    <source>
        <dbReference type="Proteomes" id="UP000186817"/>
    </source>
</evidence>
<organism evidence="2 3">
    <name type="scientific">Symbiodinium microadriaticum</name>
    <name type="common">Dinoflagellate</name>
    <name type="synonym">Zooxanthella microadriatica</name>
    <dbReference type="NCBI Taxonomy" id="2951"/>
    <lineage>
        <taxon>Eukaryota</taxon>
        <taxon>Sar</taxon>
        <taxon>Alveolata</taxon>
        <taxon>Dinophyceae</taxon>
        <taxon>Suessiales</taxon>
        <taxon>Symbiodiniaceae</taxon>
        <taxon>Symbiodinium</taxon>
    </lineage>
</organism>
<sequence length="445" mass="48045">MESHQSPPPTSVIIDFTLGDDSDDSDFYVAWDPTSTSTEPTDTMEVLEVVDLTDLTSEEDAEPEILPFHGPLLPPQGDGDAAGGPSRADVDTDTDSSLGYATSSGRVEVVGSVTVTTAMSAGGRKVGRGEEARGRSRGRGGGHSSGRGGSGGGASPKPTAKNGKSRGLLIAAPHIDRFFAKIMERKTHEVRNFYCRVVCKNEQIYLVQSGLKDANGKGMFCVLGKAEFRGNTFVPHQDFSKHHAKHRCSAAEYSSVRSSWVDKGGCVLWELKLLEVFDEPLYFRPKQGEEIWTLFDMNTASTDPLMIEPTGPPRPVPQLESACDAASTASSLVPVESMTRLSPADIRRAFDDHCPRKAARANTQRESHYPCDPSNDLLYGDDDGDSLASALSDIIAEEYGSGPFKVERATQPSAALSADAAAALESHRVKTAILRRDRPEERWGL</sequence>
<reference evidence="2 3" key="1">
    <citation type="submission" date="2016-02" db="EMBL/GenBank/DDBJ databases">
        <title>Genome analysis of coral dinoflagellate symbionts highlights evolutionary adaptations to a symbiotic lifestyle.</title>
        <authorList>
            <person name="Aranda M."/>
            <person name="Li Y."/>
            <person name="Liew Y.J."/>
            <person name="Baumgarten S."/>
            <person name="Simakov O."/>
            <person name="Wilson M."/>
            <person name="Piel J."/>
            <person name="Ashoor H."/>
            <person name="Bougouffa S."/>
            <person name="Bajic V.B."/>
            <person name="Ryu T."/>
            <person name="Ravasi T."/>
            <person name="Bayer T."/>
            <person name="Micklem G."/>
            <person name="Kim H."/>
            <person name="Bhak J."/>
            <person name="Lajeunesse T.C."/>
            <person name="Voolstra C.R."/>
        </authorList>
    </citation>
    <scope>NUCLEOTIDE SEQUENCE [LARGE SCALE GENOMIC DNA]</scope>
    <source>
        <strain evidence="2 3">CCMP2467</strain>
    </source>
</reference>
<proteinExistence type="predicted"/>
<feature type="region of interest" description="Disordered" evidence="1">
    <location>
        <begin position="120"/>
        <end position="166"/>
    </location>
</feature>
<dbReference type="OrthoDB" id="431266at2759"/>
<dbReference type="Proteomes" id="UP000186817">
    <property type="component" value="Unassembled WGS sequence"/>
</dbReference>
<evidence type="ECO:0000313" key="2">
    <source>
        <dbReference type="EMBL" id="OLP98535.1"/>
    </source>
</evidence>
<evidence type="ECO:0000256" key="1">
    <source>
        <dbReference type="SAM" id="MobiDB-lite"/>
    </source>
</evidence>